<protein>
    <submittedName>
        <fullName evidence="1">Uncharacterized protein</fullName>
    </submittedName>
</protein>
<organism evidence="1 2">
    <name type="scientific">Corchorus olitorius</name>
    <dbReference type="NCBI Taxonomy" id="93759"/>
    <lineage>
        <taxon>Eukaryota</taxon>
        <taxon>Viridiplantae</taxon>
        <taxon>Streptophyta</taxon>
        <taxon>Embryophyta</taxon>
        <taxon>Tracheophyta</taxon>
        <taxon>Spermatophyta</taxon>
        <taxon>Magnoliopsida</taxon>
        <taxon>eudicotyledons</taxon>
        <taxon>Gunneridae</taxon>
        <taxon>Pentapetalae</taxon>
        <taxon>rosids</taxon>
        <taxon>malvids</taxon>
        <taxon>Malvales</taxon>
        <taxon>Malvaceae</taxon>
        <taxon>Grewioideae</taxon>
        <taxon>Apeibeae</taxon>
        <taxon>Corchorus</taxon>
    </lineage>
</organism>
<accession>A0A1R3KEE9</accession>
<dbReference type="EMBL" id="AWUE01014007">
    <property type="protein sequence ID" value="OMP05408.1"/>
    <property type="molecule type" value="Genomic_DNA"/>
</dbReference>
<proteinExistence type="predicted"/>
<name>A0A1R3KEE9_9ROSI</name>
<comment type="caution">
    <text evidence="1">The sequence shown here is derived from an EMBL/GenBank/DDBJ whole genome shotgun (WGS) entry which is preliminary data.</text>
</comment>
<reference evidence="2" key="1">
    <citation type="submission" date="2013-09" db="EMBL/GenBank/DDBJ databases">
        <title>Corchorus olitorius genome sequencing.</title>
        <authorList>
            <person name="Alam M."/>
            <person name="Haque M.S."/>
            <person name="Islam M.S."/>
            <person name="Emdad E.M."/>
            <person name="Islam M.M."/>
            <person name="Ahmed B."/>
            <person name="Halim A."/>
            <person name="Hossen Q.M.M."/>
            <person name="Hossain M.Z."/>
            <person name="Ahmed R."/>
            <person name="Khan M.M."/>
            <person name="Islam R."/>
            <person name="Rashid M.M."/>
            <person name="Khan S.A."/>
            <person name="Rahman M.S."/>
            <person name="Alam M."/>
            <person name="Yahiya A.S."/>
            <person name="Khan M.S."/>
            <person name="Azam M.S."/>
            <person name="Haque T."/>
            <person name="Lashkar M.Z.H."/>
            <person name="Akhand A.I."/>
            <person name="Morshed G."/>
            <person name="Roy S."/>
            <person name="Uddin K.S."/>
            <person name="Rabeya T."/>
            <person name="Hossain A.S."/>
            <person name="Chowdhury A."/>
            <person name="Snigdha A.R."/>
            <person name="Mortoza M.S."/>
            <person name="Matin S.A."/>
            <person name="Hoque S.M.E."/>
            <person name="Islam M.K."/>
            <person name="Roy D.K."/>
            <person name="Haider R."/>
            <person name="Moosa M.M."/>
            <person name="Elias S.M."/>
            <person name="Hasan A.M."/>
            <person name="Jahan S."/>
            <person name="Shafiuddin M."/>
            <person name="Mahmood N."/>
            <person name="Shommy N.S."/>
        </authorList>
    </citation>
    <scope>NUCLEOTIDE SEQUENCE [LARGE SCALE GENOMIC DNA]</scope>
    <source>
        <strain evidence="2">cv. O-4</strain>
    </source>
</reference>
<dbReference type="AlphaFoldDB" id="A0A1R3KEE9"/>
<dbReference type="Proteomes" id="UP000187203">
    <property type="component" value="Unassembled WGS sequence"/>
</dbReference>
<evidence type="ECO:0000313" key="2">
    <source>
        <dbReference type="Proteomes" id="UP000187203"/>
    </source>
</evidence>
<gene>
    <name evidence="1" type="ORF">COLO4_08866</name>
</gene>
<evidence type="ECO:0000313" key="1">
    <source>
        <dbReference type="EMBL" id="OMP05408.1"/>
    </source>
</evidence>
<sequence length="164" mass="18970">MLKEFFPQEFFDQNQVTIGVHMLSYEELDEKPRVSVFDRLGMPRTPKSVFDRLNVCSSRQKEVVQAGGSVFDRLSSSKDSTTKALLEHERKDDKETYSRIPSRMKRHLLLEIDTNGPLKVKRRVVVCTSSSVQGKLIGKLSEHVYQIEPSQVEVRKRNLDLLFE</sequence>
<dbReference type="OrthoDB" id="1728441at2759"/>
<keyword evidence="2" id="KW-1185">Reference proteome</keyword>